<sequence length="83" mass="9889">MRHSIYLTLATLLIKADLKREEREWQRTVRRSSHDVPWTNVHLLRDIGLDREGRVTQTSVPEAVKVERRVRHLRRVLTARIPT</sequence>
<dbReference type="Proteomes" id="UP000464718">
    <property type="component" value="Chromosome i"/>
</dbReference>
<reference evidence="3" key="6">
    <citation type="submission" date="2020-09" db="EMBL/GenBank/DDBJ databases">
        <title>Genome sequence of Vibrio parahaemolyticus isolates.</title>
        <authorList>
            <person name="Hammerl J.A."/>
            <person name="Strauch E."/>
        </authorList>
    </citation>
    <scope>NUCLEOTIDE SEQUENCE</scope>
    <source>
        <strain evidence="3">17-VB00146</strain>
    </source>
</reference>
<reference evidence="7" key="7">
    <citation type="submission" date="2022-05" db="EMBL/GenBank/DDBJ databases">
        <title>Megaplasmid of Vibrio parahaemolyticus.</title>
        <authorList>
            <person name="Strauch E."/>
            <person name="Borowiak M."/>
        </authorList>
    </citation>
    <scope>NUCLEOTIDE SEQUENCE</scope>
    <source>
        <strain evidence="7">16-VB00198</strain>
    </source>
</reference>
<reference evidence="4" key="9">
    <citation type="submission" date="2023-06" db="EMBL/GenBank/DDBJ databases">
        <title>Genomic Diversity of Vibrio spp. and Metagenomic Analysis of Pathogens in Florida Gulf Coastal Waters Following Hurricane Ian.</title>
        <authorList>
            <person name="Brumfield K.D."/>
        </authorList>
    </citation>
    <scope>NUCLEOTIDE SEQUENCE</scope>
    <source>
        <strain evidence="4">WBS2B-138</strain>
    </source>
</reference>
<reference evidence="2 9" key="1">
    <citation type="submission" date="2015-07" db="EMBL/GenBank/DDBJ databases">
        <title>Foodborne Vibrio parahaemolyticus Isolates.</title>
        <authorList>
            <person name="Ronholm J."/>
            <person name="Petronella N."/>
            <person name="Kenwell R."/>
            <person name="Banerjee S."/>
        </authorList>
    </citation>
    <scope>NUCLEOTIDE SEQUENCE [LARGE SCALE GENOMIC DNA]</scope>
    <source>
        <strain evidence="2 9">HS-06-05</strain>
    </source>
</reference>
<dbReference type="Proteomes" id="UP001163036">
    <property type="component" value="Chromosome 1"/>
</dbReference>
<evidence type="ECO:0000313" key="9">
    <source>
        <dbReference type="Proteomes" id="UP000037697"/>
    </source>
</evidence>
<dbReference type="EMBL" id="CP097355">
    <property type="protein sequence ID" value="UYV25970.1"/>
    <property type="molecule type" value="Genomic_DNA"/>
</dbReference>
<dbReference type="GeneID" id="1187983"/>
<organism evidence="1">
    <name type="scientific">Vibrio parahaemolyticus</name>
    <dbReference type="NCBI Taxonomy" id="670"/>
    <lineage>
        <taxon>Bacteria</taxon>
        <taxon>Pseudomonadati</taxon>
        <taxon>Pseudomonadota</taxon>
        <taxon>Gammaproteobacteria</taxon>
        <taxon>Vibrionales</taxon>
        <taxon>Vibrionaceae</taxon>
        <taxon>Vibrio</taxon>
    </lineage>
</organism>
<evidence type="ECO:0000313" key="7">
    <source>
        <dbReference type="EMBL" id="UYV25970.1"/>
    </source>
</evidence>
<dbReference type="Proteomes" id="UP001156560">
    <property type="component" value="Chromosome 1"/>
</dbReference>
<evidence type="ECO:0000313" key="8">
    <source>
        <dbReference type="EMBL" id="WAT90721.1"/>
    </source>
</evidence>
<proteinExistence type="predicted"/>
<dbReference type="AlphaFoldDB" id="A0A072FD79"/>
<dbReference type="EMBL" id="CP034298">
    <property type="protein sequence ID" value="QHH08369.1"/>
    <property type="molecule type" value="Genomic_DNA"/>
</dbReference>
<evidence type="ECO:0000313" key="11">
    <source>
        <dbReference type="Proteomes" id="UP000555836"/>
    </source>
</evidence>
<evidence type="ECO:0000313" key="10">
    <source>
        <dbReference type="Proteomes" id="UP000464718"/>
    </source>
</evidence>
<protein>
    <submittedName>
        <fullName evidence="1">DUF1127 domain-containing protein</fullName>
    </submittedName>
</protein>
<dbReference type="Proteomes" id="UP000555836">
    <property type="component" value="Unassembled WGS sequence"/>
</dbReference>
<reference evidence="6 10" key="3">
    <citation type="submission" date="2018-12" db="EMBL/GenBank/DDBJ databases">
        <title>Genomic insights into the evolutionary origins and pathogenicity of five Vibrio parahaemolyticus strains isolated from the shrimp with acute hepatopancreatic necrosis disease (AHPND).</title>
        <authorList>
            <person name="Yang Q."/>
            <person name="Dong X."/>
            <person name="Xie G."/>
            <person name="Fu S."/>
            <person name="Zou P."/>
            <person name="Sun J."/>
            <person name="Wang Y."/>
            <person name="Huang J."/>
        </authorList>
    </citation>
    <scope>NUCLEOTIDE SEQUENCE [LARGE SCALE GENOMIC DNA]</scope>
    <source>
        <strain evidence="6 10">20160303005-1</strain>
    </source>
</reference>
<dbReference type="EMBL" id="JACVHL010000009">
    <property type="protein sequence ID" value="MCC3805564.1"/>
    <property type="molecule type" value="Genomic_DNA"/>
</dbReference>
<evidence type="ECO:0000313" key="1">
    <source>
        <dbReference type="EMBL" id="HAS6678229.1"/>
    </source>
</evidence>
<name>A0A072FD79_VIBPH</name>
<dbReference type="EMBL" id="CP114194">
    <property type="protein sequence ID" value="WAT90721.1"/>
    <property type="molecule type" value="Genomic_DNA"/>
</dbReference>
<reference evidence="8" key="8">
    <citation type="submission" date="2022-12" db="EMBL/GenBank/DDBJ databases">
        <title>Vibrio parahaemolyticus become highly virulent by producing novel Tc toxins.</title>
        <authorList>
            <person name="Yang F."/>
            <person name="You Y."/>
            <person name="Lai Q."/>
            <person name="Xu L."/>
            <person name="Li F."/>
        </authorList>
    </citation>
    <scope>NUCLEOTIDE SEQUENCE</scope>
    <source>
        <strain evidence="8">Vp-HL-202005</strain>
    </source>
</reference>
<accession>A0A072FD79</accession>
<dbReference type="EMBL" id="JAUHGG010000010">
    <property type="protein sequence ID" value="MDS1823556.1"/>
    <property type="molecule type" value="Genomic_DNA"/>
</dbReference>
<dbReference type="EMBL" id="JABCLD010002028">
    <property type="protein sequence ID" value="NMU28479.1"/>
    <property type="molecule type" value="Genomic_DNA"/>
</dbReference>
<dbReference type="Proteomes" id="UP000726777">
    <property type="component" value="Unassembled WGS sequence"/>
</dbReference>
<dbReference type="EMBL" id="DACQKT010000007">
    <property type="protein sequence ID" value="HAS6678229.1"/>
    <property type="molecule type" value="Genomic_DNA"/>
</dbReference>
<dbReference type="EMBL" id="LIRS01000004">
    <property type="protein sequence ID" value="KOY42628.1"/>
    <property type="molecule type" value="Genomic_DNA"/>
</dbReference>
<gene>
    <name evidence="2" type="ORF">ACX05_00240</name>
    <name evidence="6" type="ORF">EHC69_02810</name>
    <name evidence="5" type="ORF">HKB21_22990</name>
    <name evidence="1" type="ORF">I7278_15545</name>
    <name evidence="3" type="ORF">IB292_10980</name>
    <name evidence="7" type="ORF">M5598_13210</name>
    <name evidence="8" type="ORF">O1Q84_02480</name>
    <name evidence="4" type="ORF">QX249_23205</name>
</gene>
<reference evidence="5 11" key="5">
    <citation type="submission" date="2020-04" db="EMBL/GenBank/DDBJ databases">
        <title>Whole-genome sequencing of Vibrio spp. from China reveals different genetic environments of blaCTX-M-14 among diverse lineages.</title>
        <authorList>
            <person name="Zheng Z."/>
            <person name="Ye L."/>
            <person name="Chen S."/>
        </authorList>
    </citation>
    <scope>NUCLEOTIDE SEQUENCE [LARGE SCALE GENOMIC DNA]</scope>
    <source>
        <strain evidence="5 11">Vb0574</strain>
    </source>
</reference>
<dbReference type="Proteomes" id="UP000037697">
    <property type="component" value="Unassembled WGS sequence"/>
</dbReference>
<reference evidence="1" key="4">
    <citation type="submission" date="2019-12" db="EMBL/GenBank/DDBJ databases">
        <authorList>
            <consortium name="NCBI Pathogen Detection Project"/>
        </authorList>
    </citation>
    <scope>NUCLEOTIDE SEQUENCE</scope>
    <source>
        <strain evidence="1">1930</strain>
    </source>
</reference>
<evidence type="ECO:0000313" key="2">
    <source>
        <dbReference type="EMBL" id="KOY42628.1"/>
    </source>
</evidence>
<dbReference type="Proteomes" id="UP001253193">
    <property type="component" value="Unassembled WGS sequence"/>
</dbReference>
<evidence type="ECO:0000313" key="6">
    <source>
        <dbReference type="EMBL" id="QHH08369.1"/>
    </source>
</evidence>
<dbReference type="Proteomes" id="UP000856022">
    <property type="component" value="Unassembled WGS sequence"/>
</dbReference>
<evidence type="ECO:0000313" key="3">
    <source>
        <dbReference type="EMBL" id="MCC3805564.1"/>
    </source>
</evidence>
<dbReference type="OMA" id="AFDIPWH"/>
<evidence type="ECO:0000313" key="4">
    <source>
        <dbReference type="EMBL" id="MDS1823556.1"/>
    </source>
</evidence>
<reference evidence="1" key="2">
    <citation type="journal article" date="2018" name="Genome Biol.">
        <title>SKESA: strategic k-mer extension for scrupulous assemblies.</title>
        <authorList>
            <person name="Souvorov A."/>
            <person name="Agarwala R."/>
            <person name="Lipman D.J."/>
        </authorList>
    </citation>
    <scope>NUCLEOTIDE SEQUENCE</scope>
    <source>
        <strain evidence="1">1930</strain>
    </source>
</reference>
<dbReference type="OrthoDB" id="5828826at2"/>
<dbReference type="RefSeq" id="WP_005459410.1">
    <property type="nucleotide sequence ID" value="NZ_CAJDZF010000009.1"/>
</dbReference>
<evidence type="ECO:0000313" key="5">
    <source>
        <dbReference type="EMBL" id="NMU28479.1"/>
    </source>
</evidence>